<evidence type="ECO:0000313" key="3">
    <source>
        <dbReference type="EMBL" id="TKK87942.1"/>
    </source>
</evidence>
<dbReference type="EMBL" id="SZQA01000013">
    <property type="protein sequence ID" value="TKK87942.1"/>
    <property type="molecule type" value="Genomic_DNA"/>
</dbReference>
<keyword evidence="4" id="KW-1185">Reference proteome</keyword>
<reference evidence="3 4" key="1">
    <citation type="submission" date="2019-04" db="EMBL/GenBank/DDBJ databases">
        <title>Herbidospora sp. NEAU-GS14.nov., a novel actinomycete isolated from soil.</title>
        <authorList>
            <person name="Han L."/>
        </authorList>
    </citation>
    <scope>NUCLEOTIDE SEQUENCE [LARGE SCALE GENOMIC DNA]</scope>
    <source>
        <strain evidence="3 4">NEAU-GS14</strain>
    </source>
</reference>
<organism evidence="3 4">
    <name type="scientific">Herbidospora galbida</name>
    <dbReference type="NCBI Taxonomy" id="2575442"/>
    <lineage>
        <taxon>Bacteria</taxon>
        <taxon>Bacillati</taxon>
        <taxon>Actinomycetota</taxon>
        <taxon>Actinomycetes</taxon>
        <taxon>Streptosporangiales</taxon>
        <taxon>Streptosporangiaceae</taxon>
        <taxon>Herbidospora</taxon>
    </lineage>
</organism>
<accession>A0A4U3MHH1</accession>
<dbReference type="Proteomes" id="UP000308705">
    <property type="component" value="Unassembled WGS sequence"/>
</dbReference>
<feature type="domain" description="DnaJ homologue subfamily C member 28 conserved" evidence="2">
    <location>
        <begin position="14"/>
        <end position="78"/>
    </location>
</feature>
<evidence type="ECO:0000313" key="4">
    <source>
        <dbReference type="Proteomes" id="UP000308705"/>
    </source>
</evidence>
<comment type="caution">
    <text evidence="3">The sequence shown here is derived from an EMBL/GenBank/DDBJ whole genome shotgun (WGS) entry which is preliminary data.</text>
</comment>
<protein>
    <submittedName>
        <fullName evidence="3">DUF1992 domain-containing protein</fullName>
    </submittedName>
</protein>
<dbReference type="AlphaFoldDB" id="A0A4U3MHH1"/>
<gene>
    <name evidence="3" type="ORF">FDA94_15375</name>
</gene>
<name>A0A4U3MHH1_9ACTN</name>
<evidence type="ECO:0000259" key="2">
    <source>
        <dbReference type="Pfam" id="PF09350"/>
    </source>
</evidence>
<evidence type="ECO:0000256" key="1">
    <source>
        <dbReference type="SAM" id="MobiDB-lite"/>
    </source>
</evidence>
<dbReference type="InterPro" id="IPR018961">
    <property type="entry name" value="DnaJ_homolog_subfam-C_membr-28"/>
</dbReference>
<dbReference type="Pfam" id="PF09350">
    <property type="entry name" value="DJC28_CD"/>
    <property type="match status" value="1"/>
</dbReference>
<sequence>MTDRKPGGMNFETWIDRQIREATARGEFDDLPGAGKPLPRGRDDEMGWIKRKLDEEGLEFPLPGGLGLRREAEKVRDAAVAARSEDQARALVAEMNERIKDALRHPMAGPPVVVPILDEEQVIAAWRAAHPPAPPKAVAPPPAARPWWRRLLGR</sequence>
<dbReference type="RefSeq" id="WP_137247739.1">
    <property type="nucleotide sequence ID" value="NZ_SZQA01000013.1"/>
</dbReference>
<feature type="region of interest" description="Disordered" evidence="1">
    <location>
        <begin position="25"/>
        <end position="44"/>
    </location>
</feature>
<proteinExistence type="predicted"/>
<dbReference type="OrthoDB" id="3395286at2"/>